<protein>
    <submittedName>
        <fullName evidence="1">Uncharacterized protein</fullName>
    </submittedName>
</protein>
<dbReference type="Proteomes" id="UP001163846">
    <property type="component" value="Unassembled WGS sequence"/>
</dbReference>
<evidence type="ECO:0000313" key="2">
    <source>
        <dbReference type="Proteomes" id="UP001163846"/>
    </source>
</evidence>
<proteinExistence type="predicted"/>
<reference evidence="1" key="1">
    <citation type="submission" date="2022-08" db="EMBL/GenBank/DDBJ databases">
        <authorList>
            <consortium name="DOE Joint Genome Institute"/>
            <person name="Min B."/>
            <person name="Riley R."/>
            <person name="Sierra-Patev S."/>
            <person name="Naranjo-Ortiz M."/>
            <person name="Looney B."/>
            <person name="Konkel Z."/>
            <person name="Slot J.C."/>
            <person name="Sakamoto Y."/>
            <person name="Steenwyk J.L."/>
            <person name="Rokas A."/>
            <person name="Carro J."/>
            <person name="Camarero S."/>
            <person name="Ferreira P."/>
            <person name="Molpeceres G."/>
            <person name="Ruiz-Duenas F.J."/>
            <person name="Serrano A."/>
            <person name="Henrissat B."/>
            <person name="Drula E."/>
            <person name="Hughes K.W."/>
            <person name="Mata J.L."/>
            <person name="Ishikawa N.K."/>
            <person name="Vargas-Isla R."/>
            <person name="Ushijima S."/>
            <person name="Smith C.A."/>
            <person name="Ahrendt S."/>
            <person name="Andreopoulos W."/>
            <person name="He G."/>
            <person name="Labutti K."/>
            <person name="Lipzen A."/>
            <person name="Ng V."/>
            <person name="Sandor L."/>
            <person name="Barry K."/>
            <person name="Martinez A.T."/>
            <person name="Xiao Y."/>
            <person name="Gibbons J.G."/>
            <person name="Terashima K."/>
            <person name="Hibbett D.S."/>
            <person name="Grigoriev I.V."/>
        </authorList>
    </citation>
    <scope>NUCLEOTIDE SEQUENCE</scope>
    <source>
        <strain evidence="1">TFB9207</strain>
    </source>
</reference>
<dbReference type="EMBL" id="MU808200">
    <property type="protein sequence ID" value="KAJ3830812.1"/>
    <property type="molecule type" value="Genomic_DNA"/>
</dbReference>
<feature type="non-terminal residue" evidence="1">
    <location>
        <position position="272"/>
    </location>
</feature>
<dbReference type="AlphaFoldDB" id="A0AA38NUG8"/>
<keyword evidence="2" id="KW-1185">Reference proteome</keyword>
<evidence type="ECO:0000313" key="1">
    <source>
        <dbReference type="EMBL" id="KAJ3830812.1"/>
    </source>
</evidence>
<name>A0AA38NUG8_9AGAR</name>
<organism evidence="1 2">
    <name type="scientific">Lentinula raphanica</name>
    <dbReference type="NCBI Taxonomy" id="153919"/>
    <lineage>
        <taxon>Eukaryota</taxon>
        <taxon>Fungi</taxon>
        <taxon>Dikarya</taxon>
        <taxon>Basidiomycota</taxon>
        <taxon>Agaricomycotina</taxon>
        <taxon>Agaricomycetes</taxon>
        <taxon>Agaricomycetidae</taxon>
        <taxon>Agaricales</taxon>
        <taxon>Marasmiineae</taxon>
        <taxon>Omphalotaceae</taxon>
        <taxon>Lentinula</taxon>
    </lineage>
</organism>
<accession>A0AA38NUG8</accession>
<sequence length="272" mass="30293">MYSKGKRKRTHLELLQHEYQYLSSETSGTQNSAVEAETLPRKELDLSTVYTRTMSSSTSSPTNIDNILVDGDDLHTLAPISAGTDWSRFTREVIDDMVDHVSTEYVDKEGPSRIIVPKFMKHEGLQACFRASQLKKDLEECILLLKNISLSESPLQIHSTLCSVEARVLSDKEEARRITRSEAIAILEDAAAMVRELESSLKDWRSLYPDNSPIRIDNASAFVDPSKTYLVPTLMAYSLVLSQRIFAGASELSANATLQVMRLYGSTVAALG</sequence>
<comment type="caution">
    <text evidence="1">The sequence shown here is derived from an EMBL/GenBank/DDBJ whole genome shotgun (WGS) entry which is preliminary data.</text>
</comment>
<gene>
    <name evidence="1" type="ORF">F5878DRAFT_648200</name>
</gene>